<dbReference type="GO" id="GO:0005886">
    <property type="term" value="C:plasma membrane"/>
    <property type="evidence" value="ECO:0000318"/>
    <property type="project" value="GO_Central"/>
</dbReference>
<dbReference type="SUPFAM" id="SSF56519">
    <property type="entry name" value="Penicillin binding protein dimerisation domain"/>
    <property type="match status" value="1"/>
</dbReference>
<dbReference type="AlphaFoldDB" id="B8E086"/>
<dbReference type="EC" id="2.4.1.129" evidence="6"/>
<dbReference type="eggNOG" id="COG0768">
    <property type="taxonomic scope" value="Bacteria"/>
</dbReference>
<dbReference type="InParanoid" id="B8E086"/>
<keyword evidence="2" id="KW-0378">Hydrolase</keyword>
<dbReference type="InterPro" id="IPR050515">
    <property type="entry name" value="Beta-lactam/transpept"/>
</dbReference>
<dbReference type="PATRIC" id="fig|515635.4.peg.1293"/>
<keyword evidence="2" id="KW-0121">Carboxypeptidase</keyword>
<dbReference type="PANTHER" id="PTHR30627">
    <property type="entry name" value="PEPTIDOGLYCAN D,D-TRANSPEPTIDASE"/>
    <property type="match status" value="1"/>
</dbReference>
<sequence length="515" mass="58674">MSILRARIFFTFWILILFFVEGFIIYSQVSKPENIVFIPPNSERGLIFDRNGYELTFNIKRKSLAVNPSILNNAERNRIATLLSKELNLDKKDVLSKLNLKVSFIWIKRILSEKEYDRIKKYVDGRKIFVVEENYRSYPLKIGTSNLLGFVGVDSQGLYGLEAFLDNYLNKGKNIYLTIDKNLQEIVSLYLRDYVKEYEAKGGFVGIMDLNTGEILVLASLPDIDTNGSLTEIINSSQNIKCPIYSLYEPGSLFKIITAGIALEEKLVDPLETVYCKGEEISDGYKVKCTEPHGIVNLEEAVVKSCNIYFYHLAKKIPYSIWNKYFDLLGINNPVPIDAKFVDRDATVADIEKSLVNRGTIGFGHGIAMNPLKMLWILSVFGNDGILLKLRLIKGIGKPSEESHREIFRQVFSKETSEEVLKMMREVVKKGTAKNLSSLKYYIAGKTGTAQVSTSQGYIDIYNHFFVGYIFLGDKKYSILIMLEEPKKGRFAAETVVPLFREIIKRLAIYGRMIN</sequence>
<dbReference type="STRING" id="515635.Dtur_1253"/>
<dbReference type="SUPFAM" id="SSF56601">
    <property type="entry name" value="beta-lactamase/transpeptidase-like"/>
    <property type="match status" value="1"/>
</dbReference>
<dbReference type="InterPro" id="IPR005311">
    <property type="entry name" value="PBP_dimer"/>
</dbReference>
<dbReference type="OrthoDB" id="9804124at2"/>
<dbReference type="EMBL" id="CP001251">
    <property type="protein sequence ID" value="ACK42531.1"/>
    <property type="molecule type" value="Genomic_DNA"/>
</dbReference>
<dbReference type="InterPro" id="IPR001460">
    <property type="entry name" value="PCN-bd_Tpept"/>
</dbReference>
<evidence type="ECO:0000256" key="2">
    <source>
        <dbReference type="ARBA" id="ARBA00022645"/>
    </source>
</evidence>
<dbReference type="Gene3D" id="3.90.1310.10">
    <property type="entry name" value="Penicillin-binding protein 2a (Domain 2)"/>
    <property type="match status" value="1"/>
</dbReference>
<dbReference type="GO" id="GO:0071555">
    <property type="term" value="P:cell wall organization"/>
    <property type="evidence" value="ECO:0000318"/>
    <property type="project" value="GO_Central"/>
</dbReference>
<evidence type="ECO:0000256" key="3">
    <source>
        <dbReference type="ARBA" id="ARBA00023136"/>
    </source>
</evidence>
<evidence type="ECO:0000256" key="1">
    <source>
        <dbReference type="ARBA" id="ARBA00004370"/>
    </source>
</evidence>
<gene>
    <name evidence="6" type="ordered locus">Dtur_1253</name>
</gene>
<keyword evidence="6" id="KW-0328">Glycosyltransferase</keyword>
<dbReference type="HOGENOM" id="CLU_009289_6_0_0"/>
<comment type="subcellular location">
    <subcellularLocation>
        <location evidence="1">Membrane</location>
    </subcellularLocation>
</comment>
<name>B8E086_DICTD</name>
<dbReference type="InterPro" id="IPR036138">
    <property type="entry name" value="PBP_dimer_sf"/>
</dbReference>
<dbReference type="KEGG" id="dtu:Dtur_1253"/>
<accession>B8E086</accession>
<keyword evidence="7" id="KW-1185">Reference proteome</keyword>
<dbReference type="GO" id="GO:0004180">
    <property type="term" value="F:carboxypeptidase activity"/>
    <property type="evidence" value="ECO:0007669"/>
    <property type="project" value="UniProtKB-KW"/>
</dbReference>
<dbReference type="InterPro" id="IPR012338">
    <property type="entry name" value="Beta-lactam/transpept-like"/>
</dbReference>
<evidence type="ECO:0000259" key="4">
    <source>
        <dbReference type="Pfam" id="PF00905"/>
    </source>
</evidence>
<dbReference type="Pfam" id="PF00905">
    <property type="entry name" value="Transpeptidase"/>
    <property type="match status" value="1"/>
</dbReference>
<dbReference type="PANTHER" id="PTHR30627:SF1">
    <property type="entry name" value="PEPTIDOGLYCAN D,D-TRANSPEPTIDASE FTSI"/>
    <property type="match status" value="1"/>
</dbReference>
<feature type="domain" description="Penicillin-binding protein transpeptidase" evidence="4">
    <location>
        <begin position="203"/>
        <end position="504"/>
    </location>
</feature>
<protein>
    <submittedName>
        <fullName evidence="6">Peptidoglycan glycosyl transferase</fullName>
        <ecNumber evidence="6">2.4.1.129</ecNumber>
    </submittedName>
</protein>
<dbReference type="Pfam" id="PF03717">
    <property type="entry name" value="PBP_dimer"/>
    <property type="match status" value="1"/>
</dbReference>
<dbReference type="RefSeq" id="WP_012583613.1">
    <property type="nucleotide sequence ID" value="NC_011661.1"/>
</dbReference>
<feature type="domain" description="Penicillin-binding protein dimerisation" evidence="5">
    <location>
        <begin position="41"/>
        <end position="156"/>
    </location>
</feature>
<keyword evidence="3" id="KW-0472">Membrane</keyword>
<dbReference type="EnsemblBacteria" id="ACK42531">
    <property type="protein sequence ID" value="ACK42531"/>
    <property type="gene ID" value="Dtur_1253"/>
</dbReference>
<evidence type="ECO:0000259" key="5">
    <source>
        <dbReference type="Pfam" id="PF03717"/>
    </source>
</evidence>
<dbReference type="GO" id="GO:0008658">
    <property type="term" value="F:penicillin binding"/>
    <property type="evidence" value="ECO:0000318"/>
    <property type="project" value="GO_Central"/>
</dbReference>
<evidence type="ECO:0000313" key="7">
    <source>
        <dbReference type="Proteomes" id="UP000007719"/>
    </source>
</evidence>
<reference evidence="7" key="1">
    <citation type="journal article" date="2016" name="Front. Microbiol.">
        <title>The complete genome sequence of hyperthermophile Dictyoglomus turgidum DSM 6724 reveals a specialized carbohydrate fermentor.</title>
        <authorList>
            <person name="Brumm P.J."/>
            <person name="Gowda K."/>
            <person name="Robb F.T."/>
            <person name="Mead D.A."/>
        </authorList>
    </citation>
    <scope>NUCLEOTIDE SEQUENCE [LARGE SCALE GENOMIC DNA]</scope>
    <source>
        <strain evidence="7">DSM 6724 / Z-1310</strain>
    </source>
</reference>
<keyword evidence="2" id="KW-0645">Protease</keyword>
<dbReference type="Gene3D" id="3.40.710.10">
    <property type="entry name" value="DD-peptidase/beta-lactamase superfamily"/>
    <property type="match status" value="1"/>
</dbReference>
<keyword evidence="6" id="KW-0808">Transferase</keyword>
<organism evidence="6 7">
    <name type="scientific">Dictyoglomus turgidum (strain DSM 6724 / Z-1310)</name>
    <dbReference type="NCBI Taxonomy" id="515635"/>
    <lineage>
        <taxon>Bacteria</taxon>
        <taxon>Pseudomonadati</taxon>
        <taxon>Dictyoglomota</taxon>
        <taxon>Dictyoglomia</taxon>
        <taxon>Dictyoglomales</taxon>
        <taxon>Dictyoglomaceae</taxon>
        <taxon>Dictyoglomus</taxon>
    </lineage>
</organism>
<dbReference type="Proteomes" id="UP000007719">
    <property type="component" value="Chromosome"/>
</dbReference>
<evidence type="ECO:0000313" key="6">
    <source>
        <dbReference type="EMBL" id="ACK42531.1"/>
    </source>
</evidence>
<dbReference type="GO" id="GO:0016757">
    <property type="term" value="F:glycosyltransferase activity"/>
    <property type="evidence" value="ECO:0007669"/>
    <property type="project" value="UniProtKB-KW"/>
</dbReference>
<proteinExistence type="predicted"/>